<evidence type="ECO:0000313" key="8">
    <source>
        <dbReference type="EMBL" id="MCQ4165823.1"/>
    </source>
</evidence>
<accession>A0ABT1QU41</accession>
<dbReference type="InterPro" id="IPR039425">
    <property type="entry name" value="RNA_pol_sigma-70-like"/>
</dbReference>
<dbReference type="RefSeq" id="WP_255915013.1">
    <property type="nucleotide sequence ID" value="NZ_JANFQO010000012.1"/>
</dbReference>
<feature type="region of interest" description="Disordered" evidence="5">
    <location>
        <begin position="1"/>
        <end position="20"/>
    </location>
</feature>
<organism evidence="8 9">
    <name type="scientific">Tahibacter harae</name>
    <dbReference type="NCBI Taxonomy" id="2963937"/>
    <lineage>
        <taxon>Bacteria</taxon>
        <taxon>Pseudomonadati</taxon>
        <taxon>Pseudomonadota</taxon>
        <taxon>Gammaproteobacteria</taxon>
        <taxon>Lysobacterales</taxon>
        <taxon>Rhodanobacteraceae</taxon>
        <taxon>Tahibacter</taxon>
    </lineage>
</organism>
<evidence type="ECO:0000313" key="9">
    <source>
        <dbReference type="Proteomes" id="UP001165498"/>
    </source>
</evidence>
<dbReference type="CDD" id="cd06171">
    <property type="entry name" value="Sigma70_r4"/>
    <property type="match status" value="1"/>
</dbReference>
<comment type="caution">
    <text evidence="8">The sequence shown here is derived from an EMBL/GenBank/DDBJ whole genome shotgun (WGS) entry which is preliminary data.</text>
</comment>
<evidence type="ECO:0000256" key="3">
    <source>
        <dbReference type="ARBA" id="ARBA00023082"/>
    </source>
</evidence>
<dbReference type="InterPro" id="IPR014284">
    <property type="entry name" value="RNA_pol_sigma-70_dom"/>
</dbReference>
<evidence type="ECO:0000256" key="5">
    <source>
        <dbReference type="SAM" id="MobiDB-lite"/>
    </source>
</evidence>
<keyword evidence="3" id="KW-0731">Sigma factor</keyword>
<dbReference type="InterPro" id="IPR013325">
    <property type="entry name" value="RNA_pol_sigma_r2"/>
</dbReference>
<dbReference type="Gene3D" id="1.10.10.10">
    <property type="entry name" value="Winged helix-like DNA-binding domain superfamily/Winged helix DNA-binding domain"/>
    <property type="match status" value="1"/>
</dbReference>
<protein>
    <submittedName>
        <fullName evidence="8">Sigma-70 family RNA polymerase sigma factor</fullName>
    </submittedName>
</protein>
<dbReference type="InterPro" id="IPR013324">
    <property type="entry name" value="RNA_pol_sigma_r3/r4-like"/>
</dbReference>
<dbReference type="PANTHER" id="PTHR43133">
    <property type="entry name" value="RNA POLYMERASE ECF-TYPE SIGMA FACTO"/>
    <property type="match status" value="1"/>
</dbReference>
<dbReference type="InterPro" id="IPR036388">
    <property type="entry name" value="WH-like_DNA-bd_sf"/>
</dbReference>
<dbReference type="EMBL" id="JANFQO010000012">
    <property type="protein sequence ID" value="MCQ4165823.1"/>
    <property type="molecule type" value="Genomic_DNA"/>
</dbReference>
<keyword evidence="4" id="KW-0804">Transcription</keyword>
<keyword evidence="9" id="KW-1185">Reference proteome</keyword>
<feature type="domain" description="RNA polymerase sigma-70 region 2" evidence="6">
    <location>
        <begin position="40"/>
        <end position="105"/>
    </location>
</feature>
<sequence length="209" mass="23324">MKSITDELETRNGGEPDADTAERRLLTAVAGGDRIAFERLYLRQHPLLARFIGRHTARRDLVDEIINDTFWVVWRKAAEFRGESKVATWIVGIAYRCMLKALRQNPPAAEQQDEAGLAELAGQESGESEQRELSDWVRRGLDLLSPEQRMTLELAYYLGQSCEEIAAIMNCASGTVKARMFHARLRLRNSLPGLGGEPAPAANSSSVRN</sequence>
<keyword evidence="2" id="KW-0805">Transcription regulation</keyword>
<comment type="similarity">
    <text evidence="1">Belongs to the sigma-70 factor family. ECF subfamily.</text>
</comment>
<dbReference type="Gene3D" id="1.10.1740.10">
    <property type="match status" value="1"/>
</dbReference>
<evidence type="ECO:0000256" key="2">
    <source>
        <dbReference type="ARBA" id="ARBA00023015"/>
    </source>
</evidence>
<name>A0ABT1QU41_9GAMM</name>
<dbReference type="SUPFAM" id="SSF88659">
    <property type="entry name" value="Sigma3 and sigma4 domains of RNA polymerase sigma factors"/>
    <property type="match status" value="1"/>
</dbReference>
<gene>
    <name evidence="8" type="ORF">NM961_13965</name>
</gene>
<reference evidence="8" key="1">
    <citation type="submission" date="2022-07" db="EMBL/GenBank/DDBJ databases">
        <title>Tahibacter sp., a new gammaproteobacterium isolated from the silt sample collected at pig farm.</title>
        <authorList>
            <person name="Chen H."/>
        </authorList>
    </citation>
    <scope>NUCLEOTIDE SEQUENCE</scope>
    <source>
        <strain evidence="8">P2K</strain>
    </source>
</reference>
<dbReference type="Proteomes" id="UP001165498">
    <property type="component" value="Unassembled WGS sequence"/>
</dbReference>
<dbReference type="InterPro" id="IPR007627">
    <property type="entry name" value="RNA_pol_sigma70_r2"/>
</dbReference>
<feature type="domain" description="RNA polymerase sigma factor 70 region 4 type 2" evidence="7">
    <location>
        <begin position="136"/>
        <end position="187"/>
    </location>
</feature>
<evidence type="ECO:0000256" key="4">
    <source>
        <dbReference type="ARBA" id="ARBA00023163"/>
    </source>
</evidence>
<evidence type="ECO:0000259" key="6">
    <source>
        <dbReference type="Pfam" id="PF04542"/>
    </source>
</evidence>
<dbReference type="InterPro" id="IPR013249">
    <property type="entry name" value="RNA_pol_sigma70_r4_t2"/>
</dbReference>
<dbReference type="Pfam" id="PF04542">
    <property type="entry name" value="Sigma70_r2"/>
    <property type="match status" value="1"/>
</dbReference>
<proteinExistence type="inferred from homology"/>
<dbReference type="PANTHER" id="PTHR43133:SF32">
    <property type="entry name" value="BLR3042 PROTEIN"/>
    <property type="match status" value="1"/>
</dbReference>
<dbReference type="Pfam" id="PF08281">
    <property type="entry name" value="Sigma70_r4_2"/>
    <property type="match status" value="1"/>
</dbReference>
<dbReference type="SUPFAM" id="SSF88946">
    <property type="entry name" value="Sigma2 domain of RNA polymerase sigma factors"/>
    <property type="match status" value="1"/>
</dbReference>
<evidence type="ECO:0000259" key="7">
    <source>
        <dbReference type="Pfam" id="PF08281"/>
    </source>
</evidence>
<dbReference type="NCBIfam" id="TIGR02937">
    <property type="entry name" value="sigma70-ECF"/>
    <property type="match status" value="1"/>
</dbReference>
<evidence type="ECO:0000256" key="1">
    <source>
        <dbReference type="ARBA" id="ARBA00010641"/>
    </source>
</evidence>